<evidence type="ECO:0000313" key="1">
    <source>
        <dbReference type="EMBL" id="KAH3837033.1"/>
    </source>
</evidence>
<accession>A0A9D4KCI7</accession>
<protein>
    <submittedName>
        <fullName evidence="1">Uncharacterized protein</fullName>
    </submittedName>
</protein>
<sequence>MLNILEYRVTPMECGYSPSELLMGRQLRSINPTARSGSSLATSSGNVAATSFGYVAATSCGYVAATTCGYVATSSCRY</sequence>
<dbReference type="AlphaFoldDB" id="A0A9D4KCI7"/>
<evidence type="ECO:0000313" key="2">
    <source>
        <dbReference type="Proteomes" id="UP000828390"/>
    </source>
</evidence>
<dbReference type="EMBL" id="JAIWYP010000004">
    <property type="protein sequence ID" value="KAH3837033.1"/>
    <property type="molecule type" value="Genomic_DNA"/>
</dbReference>
<reference evidence="1" key="2">
    <citation type="submission" date="2020-11" db="EMBL/GenBank/DDBJ databases">
        <authorList>
            <person name="McCartney M.A."/>
            <person name="Auch B."/>
            <person name="Kono T."/>
            <person name="Mallez S."/>
            <person name="Becker A."/>
            <person name="Gohl D.M."/>
            <person name="Silverstein K.A.T."/>
            <person name="Koren S."/>
            <person name="Bechman K.B."/>
            <person name="Herman A."/>
            <person name="Abrahante J.E."/>
            <person name="Garbe J."/>
        </authorList>
    </citation>
    <scope>NUCLEOTIDE SEQUENCE</scope>
    <source>
        <strain evidence="1">Duluth1</strain>
        <tissue evidence="1">Whole animal</tissue>
    </source>
</reference>
<name>A0A9D4KCI7_DREPO</name>
<reference evidence="1" key="1">
    <citation type="journal article" date="2019" name="bioRxiv">
        <title>The Genome of the Zebra Mussel, Dreissena polymorpha: A Resource for Invasive Species Research.</title>
        <authorList>
            <person name="McCartney M.A."/>
            <person name="Auch B."/>
            <person name="Kono T."/>
            <person name="Mallez S."/>
            <person name="Zhang Y."/>
            <person name="Obille A."/>
            <person name="Becker A."/>
            <person name="Abrahante J.E."/>
            <person name="Garbe J."/>
            <person name="Badalamenti J.P."/>
            <person name="Herman A."/>
            <person name="Mangelson H."/>
            <person name="Liachko I."/>
            <person name="Sullivan S."/>
            <person name="Sone E.D."/>
            <person name="Koren S."/>
            <person name="Silverstein K.A.T."/>
            <person name="Beckman K.B."/>
            <person name="Gohl D.M."/>
        </authorList>
    </citation>
    <scope>NUCLEOTIDE SEQUENCE</scope>
    <source>
        <strain evidence="1">Duluth1</strain>
        <tissue evidence="1">Whole animal</tissue>
    </source>
</reference>
<comment type="caution">
    <text evidence="1">The sequence shown here is derived from an EMBL/GenBank/DDBJ whole genome shotgun (WGS) entry which is preliminary data.</text>
</comment>
<dbReference type="Proteomes" id="UP000828390">
    <property type="component" value="Unassembled WGS sequence"/>
</dbReference>
<proteinExistence type="predicted"/>
<keyword evidence="2" id="KW-1185">Reference proteome</keyword>
<gene>
    <name evidence="1" type="ORF">DPMN_110411</name>
</gene>
<organism evidence="1 2">
    <name type="scientific">Dreissena polymorpha</name>
    <name type="common">Zebra mussel</name>
    <name type="synonym">Mytilus polymorpha</name>
    <dbReference type="NCBI Taxonomy" id="45954"/>
    <lineage>
        <taxon>Eukaryota</taxon>
        <taxon>Metazoa</taxon>
        <taxon>Spiralia</taxon>
        <taxon>Lophotrochozoa</taxon>
        <taxon>Mollusca</taxon>
        <taxon>Bivalvia</taxon>
        <taxon>Autobranchia</taxon>
        <taxon>Heteroconchia</taxon>
        <taxon>Euheterodonta</taxon>
        <taxon>Imparidentia</taxon>
        <taxon>Neoheterodontei</taxon>
        <taxon>Myida</taxon>
        <taxon>Dreissenoidea</taxon>
        <taxon>Dreissenidae</taxon>
        <taxon>Dreissena</taxon>
    </lineage>
</organism>